<evidence type="ECO:0000256" key="8">
    <source>
        <dbReference type="ARBA" id="ARBA00022824"/>
    </source>
</evidence>
<dbReference type="OrthoDB" id="5974730at2759"/>
<keyword evidence="7 19" id="KW-0812">Transmembrane</keyword>
<evidence type="ECO:0000256" key="2">
    <source>
        <dbReference type="ARBA" id="ARBA00004240"/>
    </source>
</evidence>
<keyword evidence="10" id="KW-0443">Lipid metabolism</keyword>
<dbReference type="EC" id="2.3.1.23" evidence="16"/>
<dbReference type="InParanoid" id="A0A6P8HNI0"/>
<keyword evidence="8" id="KW-0256">Endoplasmic reticulum</keyword>
<keyword evidence="14" id="KW-0012">Acyltransferase</keyword>
<evidence type="ECO:0000313" key="20">
    <source>
        <dbReference type="Proteomes" id="UP000515163"/>
    </source>
</evidence>
<evidence type="ECO:0000256" key="19">
    <source>
        <dbReference type="SAM" id="Phobius"/>
    </source>
</evidence>
<evidence type="ECO:0000256" key="9">
    <source>
        <dbReference type="ARBA" id="ARBA00022989"/>
    </source>
</evidence>
<dbReference type="GO" id="GO:0071617">
    <property type="term" value="F:lysophospholipid acyltransferase activity"/>
    <property type="evidence" value="ECO:0007669"/>
    <property type="project" value="TreeGrafter"/>
</dbReference>
<evidence type="ECO:0000256" key="16">
    <source>
        <dbReference type="ARBA" id="ARBA00026120"/>
    </source>
</evidence>
<evidence type="ECO:0000256" key="12">
    <source>
        <dbReference type="ARBA" id="ARBA00023209"/>
    </source>
</evidence>
<protein>
    <recommendedName>
        <fullName evidence="18">Lysophospholipid acyltransferase 5</fullName>
        <ecNumber evidence="16">2.3.1.23</ecNumber>
        <ecNumber evidence="17">2.3.1.n6</ecNumber>
    </recommendedName>
</protein>
<gene>
    <name evidence="21" type="primary">LOC116293879</name>
</gene>
<keyword evidence="20" id="KW-1185">Reference proteome</keyword>
<proteinExistence type="inferred from homology"/>
<evidence type="ECO:0000256" key="1">
    <source>
        <dbReference type="ARBA" id="ARBA00004141"/>
    </source>
</evidence>
<evidence type="ECO:0000256" key="5">
    <source>
        <dbReference type="ARBA" id="ARBA00022516"/>
    </source>
</evidence>
<dbReference type="PANTHER" id="PTHR13906:SF14">
    <property type="entry name" value="LYSOPHOSPHOLIPID ACYLTRANSFERASE 5"/>
    <property type="match status" value="1"/>
</dbReference>
<evidence type="ECO:0000256" key="11">
    <source>
        <dbReference type="ARBA" id="ARBA00023136"/>
    </source>
</evidence>
<dbReference type="InterPro" id="IPR004299">
    <property type="entry name" value="MBOAT_fam"/>
</dbReference>
<dbReference type="GeneID" id="116293879"/>
<keyword evidence="6" id="KW-0808">Transferase</keyword>
<comment type="similarity">
    <text evidence="4">Belongs to the membrane-bound acyltransferase family.</text>
</comment>
<dbReference type="KEGG" id="aten:116293879"/>
<evidence type="ECO:0000256" key="10">
    <source>
        <dbReference type="ARBA" id="ARBA00023098"/>
    </source>
</evidence>
<evidence type="ECO:0000256" key="13">
    <source>
        <dbReference type="ARBA" id="ARBA00023264"/>
    </source>
</evidence>
<dbReference type="Proteomes" id="UP000515163">
    <property type="component" value="Unplaced"/>
</dbReference>
<evidence type="ECO:0000256" key="15">
    <source>
        <dbReference type="ARBA" id="ARBA00025707"/>
    </source>
</evidence>
<reference evidence="21" key="1">
    <citation type="submission" date="2025-08" db="UniProtKB">
        <authorList>
            <consortium name="RefSeq"/>
        </authorList>
    </citation>
    <scope>IDENTIFICATION</scope>
    <source>
        <tissue evidence="21">Tentacle</tissue>
    </source>
</reference>
<dbReference type="EC" id="2.3.1.n6" evidence="17"/>
<dbReference type="GO" id="GO:0006656">
    <property type="term" value="P:phosphatidylcholine biosynthetic process"/>
    <property type="evidence" value="ECO:0007669"/>
    <property type="project" value="TreeGrafter"/>
</dbReference>
<comment type="pathway">
    <text evidence="15">Phospholipid metabolism.</text>
</comment>
<comment type="pathway">
    <text evidence="3">Lipid metabolism; phospholipid metabolism.</text>
</comment>
<dbReference type="GO" id="GO:0005783">
    <property type="term" value="C:endoplasmic reticulum"/>
    <property type="evidence" value="ECO:0007669"/>
    <property type="project" value="UniProtKB-SubCell"/>
</dbReference>
<dbReference type="RefSeq" id="XP_031557236.1">
    <property type="nucleotide sequence ID" value="XM_031701376.1"/>
</dbReference>
<evidence type="ECO:0000256" key="6">
    <source>
        <dbReference type="ARBA" id="ARBA00022679"/>
    </source>
</evidence>
<feature type="transmembrane region" description="Helical" evidence="19">
    <location>
        <begin position="48"/>
        <end position="69"/>
    </location>
</feature>
<dbReference type="GO" id="GO:0047184">
    <property type="term" value="F:1-acylglycerophosphocholine O-acyltransferase activity"/>
    <property type="evidence" value="ECO:0007669"/>
    <property type="project" value="UniProtKB-EC"/>
</dbReference>
<evidence type="ECO:0000256" key="14">
    <source>
        <dbReference type="ARBA" id="ARBA00023315"/>
    </source>
</evidence>
<comment type="subcellular location">
    <subcellularLocation>
        <location evidence="2">Endoplasmic reticulum</location>
    </subcellularLocation>
    <subcellularLocation>
        <location evidence="1">Membrane</location>
        <topology evidence="1">Multi-pass membrane protein</topology>
    </subcellularLocation>
</comment>
<dbReference type="AlphaFoldDB" id="A0A6P8HNI0"/>
<keyword evidence="12" id="KW-0594">Phospholipid biosynthesis</keyword>
<keyword evidence="11 19" id="KW-0472">Membrane</keyword>
<evidence type="ECO:0000256" key="18">
    <source>
        <dbReference type="ARBA" id="ARBA00039721"/>
    </source>
</evidence>
<evidence type="ECO:0000256" key="17">
    <source>
        <dbReference type="ARBA" id="ARBA00038923"/>
    </source>
</evidence>
<organism evidence="20 21">
    <name type="scientific">Actinia tenebrosa</name>
    <name type="common">Australian red waratah sea anemone</name>
    <dbReference type="NCBI Taxonomy" id="6105"/>
    <lineage>
        <taxon>Eukaryota</taxon>
        <taxon>Metazoa</taxon>
        <taxon>Cnidaria</taxon>
        <taxon>Anthozoa</taxon>
        <taxon>Hexacorallia</taxon>
        <taxon>Actiniaria</taxon>
        <taxon>Actiniidae</taxon>
        <taxon>Actinia</taxon>
    </lineage>
</organism>
<keyword evidence="13" id="KW-1208">Phospholipid metabolism</keyword>
<evidence type="ECO:0000256" key="3">
    <source>
        <dbReference type="ARBA" id="ARBA00005074"/>
    </source>
</evidence>
<sequence>MLILNITKFKFKFLINKKYPLLSTGWNCLHSLANIILAYCLLHQGGPTLTTVVCSFILNLGYLHVAYYCRSLDEFMLDWSVPHCILCLRLIGIAWDYYDGNNFNNNKISEDMKATRISTPPTLFEMTGFCYFFGGVLVGPQ</sequence>
<feature type="transmembrane region" description="Helical" evidence="19">
    <location>
        <begin position="21"/>
        <end position="42"/>
    </location>
</feature>
<dbReference type="Pfam" id="PF03062">
    <property type="entry name" value="MBOAT"/>
    <property type="match status" value="1"/>
</dbReference>
<evidence type="ECO:0000313" key="21">
    <source>
        <dbReference type="RefSeq" id="XP_031557236.1"/>
    </source>
</evidence>
<dbReference type="GO" id="GO:0030258">
    <property type="term" value="P:lipid modification"/>
    <property type="evidence" value="ECO:0007669"/>
    <property type="project" value="TreeGrafter"/>
</dbReference>
<evidence type="ECO:0000256" key="7">
    <source>
        <dbReference type="ARBA" id="ARBA00022692"/>
    </source>
</evidence>
<name>A0A6P8HNI0_ACTTE</name>
<dbReference type="InterPro" id="IPR049941">
    <property type="entry name" value="LPLAT_7/PORCN-like"/>
</dbReference>
<keyword evidence="5" id="KW-0444">Lipid biosynthesis</keyword>
<dbReference type="PANTHER" id="PTHR13906">
    <property type="entry name" value="PORCUPINE"/>
    <property type="match status" value="1"/>
</dbReference>
<feature type="non-terminal residue" evidence="21">
    <location>
        <position position="141"/>
    </location>
</feature>
<keyword evidence="9 19" id="KW-1133">Transmembrane helix</keyword>
<accession>A0A6P8HNI0</accession>
<dbReference type="GO" id="GO:0016020">
    <property type="term" value="C:membrane"/>
    <property type="evidence" value="ECO:0007669"/>
    <property type="project" value="UniProtKB-SubCell"/>
</dbReference>
<evidence type="ECO:0000256" key="4">
    <source>
        <dbReference type="ARBA" id="ARBA00010323"/>
    </source>
</evidence>